<evidence type="ECO:0000313" key="6">
    <source>
        <dbReference type="EMBL" id="KAG9472976.1"/>
    </source>
</evidence>
<organism evidence="6 7">
    <name type="scientific">Eleutherodactylus coqui</name>
    <name type="common">Puerto Rican coqui</name>
    <dbReference type="NCBI Taxonomy" id="57060"/>
    <lineage>
        <taxon>Eukaryota</taxon>
        <taxon>Metazoa</taxon>
        <taxon>Chordata</taxon>
        <taxon>Craniata</taxon>
        <taxon>Vertebrata</taxon>
        <taxon>Euteleostomi</taxon>
        <taxon>Amphibia</taxon>
        <taxon>Batrachia</taxon>
        <taxon>Anura</taxon>
        <taxon>Neobatrachia</taxon>
        <taxon>Hyloidea</taxon>
        <taxon>Eleutherodactylidae</taxon>
        <taxon>Eleutherodactylinae</taxon>
        <taxon>Eleutherodactylus</taxon>
        <taxon>Eleutherodactylus</taxon>
    </lineage>
</organism>
<dbReference type="PANTHER" id="PTHR46624:SF2">
    <property type="entry name" value="SI:CH211-11N16.2-RELATED"/>
    <property type="match status" value="1"/>
</dbReference>
<sequence>MSAVLLEHPLTMKKELAVGEEDGSFLLVDDNENLQVQDVSDLITRLGCSPQQPVKVLSIFGNTGDGKSHTLNHMFFGGLEVFRTSPSQDSCTIGVWAAYYPSLSLVLLDTEGLLGVTDKQNQRLRLLLKVLAVSDMVIYRTRAERLHNDMFQFLGNASKAYLKYFTPELKALSSRCGLEVTLSSLGPALLIFHETLRTNLLGHGSKVPGQAETDLLKRFHDLGTPPEAFSSIHYVGTKTVVPPTDFSKLKATVKKQMLDTSTRSSRPLAHVFTALQSLSERFSGDIPDEQVHITSFFPDEYFTCSLRCLSCRSRCKNRMNHLKDGVSHQADGLCQYAHEYNNKVWICRRCYESGREMPVIPKTVASTDSPWFGLAKYAWCGYVLECRVCGIIYRCRQYWYGNKDPDGSVVRQEVRHVWSESDSCSSDQHNAAQRVLDGMTLVIQSVNEYSAGPTRAVTSWVTDRVAPSYWRPNAEITECHGCKKAFQLEEQKHHCRACGEGFCQNCSNQKMPVPERGWGPSPVRVCKKCHSRVPGKGQQAVEDDGSNLLPRKVTEMAQSSLNMMSSVIEYPMYFVKEAARPSYWVSDQEITHCHECKKPFTSEMSRHHCRACGQGFCRVCSDFQRSVPSRGWYHPVRVCQSCNTKKEEL</sequence>
<dbReference type="InterPro" id="IPR011011">
    <property type="entry name" value="Znf_FYVE_PHD"/>
</dbReference>
<dbReference type="Proteomes" id="UP000770717">
    <property type="component" value="Unassembled WGS sequence"/>
</dbReference>
<dbReference type="OrthoDB" id="68108at2759"/>
<keyword evidence="3" id="KW-0862">Zinc</keyword>
<dbReference type="GO" id="GO:0032266">
    <property type="term" value="F:phosphatidylinositol-3-phosphate binding"/>
    <property type="evidence" value="ECO:0007669"/>
    <property type="project" value="TreeGrafter"/>
</dbReference>
<keyword evidence="7" id="KW-1185">Reference proteome</keyword>
<dbReference type="PROSITE" id="PS50178">
    <property type="entry name" value="ZF_FYVE"/>
    <property type="match status" value="2"/>
</dbReference>
<gene>
    <name evidence="6" type="ORF">GDO78_015607</name>
</gene>
<dbReference type="GO" id="GO:0005811">
    <property type="term" value="C:lipid droplet"/>
    <property type="evidence" value="ECO:0007669"/>
    <property type="project" value="TreeGrafter"/>
</dbReference>
<accession>A0A8J6EQD3</accession>
<dbReference type="GO" id="GO:0005525">
    <property type="term" value="F:GTP binding"/>
    <property type="evidence" value="ECO:0007669"/>
    <property type="project" value="InterPro"/>
</dbReference>
<dbReference type="Gene3D" id="3.40.50.300">
    <property type="entry name" value="P-loop containing nucleotide triphosphate hydrolases"/>
    <property type="match status" value="1"/>
</dbReference>
<dbReference type="CDD" id="cd15734">
    <property type="entry name" value="FYVE_ZFYV1"/>
    <property type="match status" value="1"/>
</dbReference>
<dbReference type="InterPro" id="IPR000306">
    <property type="entry name" value="Znf_FYVE"/>
</dbReference>
<reference evidence="6" key="1">
    <citation type="thesis" date="2020" institute="ProQuest LLC" country="789 East Eisenhower Parkway, Ann Arbor, MI, USA">
        <title>Comparative Genomics and Chromosome Evolution.</title>
        <authorList>
            <person name="Mudd A.B."/>
        </authorList>
    </citation>
    <scope>NUCLEOTIDE SEQUENCE</scope>
    <source>
        <strain evidence="6">HN-11 Male</strain>
        <tissue evidence="6">Kidney and liver</tissue>
    </source>
</reference>
<keyword evidence="2 4" id="KW-0863">Zinc-finger</keyword>
<dbReference type="GO" id="GO:0008270">
    <property type="term" value="F:zinc ion binding"/>
    <property type="evidence" value="ECO:0007669"/>
    <property type="project" value="UniProtKB-KW"/>
</dbReference>
<dbReference type="SUPFAM" id="SSF57903">
    <property type="entry name" value="FYVE/PHD zinc finger"/>
    <property type="match status" value="2"/>
</dbReference>
<dbReference type="SMART" id="SM00064">
    <property type="entry name" value="FYVE"/>
    <property type="match status" value="2"/>
</dbReference>
<evidence type="ECO:0000256" key="1">
    <source>
        <dbReference type="ARBA" id="ARBA00022723"/>
    </source>
</evidence>
<proteinExistence type="predicted"/>
<dbReference type="GO" id="GO:0140042">
    <property type="term" value="P:lipid droplet formation"/>
    <property type="evidence" value="ECO:0007669"/>
    <property type="project" value="TreeGrafter"/>
</dbReference>
<dbReference type="SUPFAM" id="SSF52540">
    <property type="entry name" value="P-loop containing nucleoside triphosphate hydrolases"/>
    <property type="match status" value="1"/>
</dbReference>
<evidence type="ECO:0000256" key="2">
    <source>
        <dbReference type="ARBA" id="ARBA00022771"/>
    </source>
</evidence>
<protein>
    <recommendedName>
        <fullName evidence="5">FYVE-type domain-containing protein</fullName>
    </recommendedName>
</protein>
<feature type="domain" description="FYVE-type" evidence="5">
    <location>
        <begin position="473"/>
        <end position="534"/>
    </location>
</feature>
<dbReference type="AlphaFoldDB" id="A0A8J6EQD3"/>
<evidence type="ECO:0000313" key="7">
    <source>
        <dbReference type="Proteomes" id="UP000770717"/>
    </source>
</evidence>
<dbReference type="InterPro" id="IPR017455">
    <property type="entry name" value="Znf_FYVE-rel"/>
</dbReference>
<dbReference type="PANTHER" id="PTHR46624">
    <property type="entry name" value="AGAP002036-PA"/>
    <property type="match status" value="1"/>
</dbReference>
<dbReference type="InterPro" id="IPR042427">
    <property type="entry name" value="ZFYV1"/>
</dbReference>
<evidence type="ECO:0000256" key="3">
    <source>
        <dbReference type="ARBA" id="ARBA00022833"/>
    </source>
</evidence>
<name>A0A8J6EQD3_ELECQ</name>
<dbReference type="Pfam" id="PF01363">
    <property type="entry name" value="FYVE"/>
    <property type="match status" value="2"/>
</dbReference>
<dbReference type="Pfam" id="PF02263">
    <property type="entry name" value="GBP"/>
    <property type="match status" value="1"/>
</dbReference>
<dbReference type="Gene3D" id="3.30.40.10">
    <property type="entry name" value="Zinc/RING finger domain, C3HC4 (zinc finger)"/>
    <property type="match status" value="2"/>
</dbReference>
<dbReference type="InterPro" id="IPR015894">
    <property type="entry name" value="Guanylate-bd_N"/>
</dbReference>
<dbReference type="InterPro" id="IPR027417">
    <property type="entry name" value="P-loop_NTPase"/>
</dbReference>
<feature type="domain" description="FYVE-type" evidence="5">
    <location>
        <begin position="587"/>
        <end position="647"/>
    </location>
</feature>
<evidence type="ECO:0000256" key="4">
    <source>
        <dbReference type="PROSITE-ProRule" id="PRU00091"/>
    </source>
</evidence>
<dbReference type="GO" id="GO:0043325">
    <property type="term" value="F:phosphatidylinositol-3,4-bisphosphate binding"/>
    <property type="evidence" value="ECO:0007669"/>
    <property type="project" value="TreeGrafter"/>
</dbReference>
<dbReference type="GO" id="GO:0003924">
    <property type="term" value="F:GTPase activity"/>
    <property type="evidence" value="ECO:0007669"/>
    <property type="project" value="InterPro"/>
</dbReference>
<keyword evidence="1" id="KW-0479">Metal-binding</keyword>
<dbReference type="InterPro" id="IPR013083">
    <property type="entry name" value="Znf_RING/FYVE/PHD"/>
</dbReference>
<comment type="caution">
    <text evidence="6">The sequence shown here is derived from an EMBL/GenBank/DDBJ whole genome shotgun (WGS) entry which is preliminary data.</text>
</comment>
<dbReference type="GO" id="GO:0005547">
    <property type="term" value="F:phosphatidylinositol-3,4,5-trisphosphate binding"/>
    <property type="evidence" value="ECO:0007669"/>
    <property type="project" value="TreeGrafter"/>
</dbReference>
<dbReference type="EMBL" id="WNTK01000029">
    <property type="protein sequence ID" value="KAG9472976.1"/>
    <property type="molecule type" value="Genomic_DNA"/>
</dbReference>
<dbReference type="GO" id="GO:0005545">
    <property type="term" value="F:1-phosphatidylinositol binding"/>
    <property type="evidence" value="ECO:0007669"/>
    <property type="project" value="TreeGrafter"/>
</dbReference>
<evidence type="ECO:0000259" key="5">
    <source>
        <dbReference type="PROSITE" id="PS50178"/>
    </source>
</evidence>